<dbReference type="Pfam" id="PF13510">
    <property type="entry name" value="Fer2_4"/>
    <property type="match status" value="1"/>
</dbReference>
<evidence type="ECO:0000259" key="7">
    <source>
        <dbReference type="PROSITE" id="PS51379"/>
    </source>
</evidence>
<dbReference type="PROSITE" id="PS51379">
    <property type="entry name" value="4FE4S_FER_2"/>
    <property type="match status" value="2"/>
</dbReference>
<feature type="domain" description="4Fe-4S ferredoxin-type" evidence="7">
    <location>
        <begin position="618"/>
        <end position="648"/>
    </location>
</feature>
<dbReference type="InterPro" id="IPR023753">
    <property type="entry name" value="FAD/NAD-binding_dom"/>
</dbReference>
<reference evidence="9 10" key="1">
    <citation type="journal article" date="2016" name="Nat. Commun.">
        <title>Thousands of microbial genomes shed light on interconnected biogeochemical processes in an aquifer system.</title>
        <authorList>
            <person name="Anantharaman K."/>
            <person name="Brown C.T."/>
            <person name="Hug L.A."/>
            <person name="Sharon I."/>
            <person name="Castelle C.J."/>
            <person name="Probst A.J."/>
            <person name="Thomas B.C."/>
            <person name="Singh A."/>
            <person name="Wilkins M.J."/>
            <person name="Karaoz U."/>
            <person name="Brodie E.L."/>
            <person name="Williams K.H."/>
            <person name="Hubbard S.S."/>
            <person name="Banfield J.F."/>
        </authorList>
    </citation>
    <scope>NUCLEOTIDE SEQUENCE [LARGE SCALE GENOMIC DNA]</scope>
</reference>
<dbReference type="EMBL" id="MFNE01000043">
    <property type="protein sequence ID" value="OGG94055.1"/>
    <property type="molecule type" value="Genomic_DNA"/>
</dbReference>
<dbReference type="SUPFAM" id="SSF54292">
    <property type="entry name" value="2Fe-2S ferredoxin-like"/>
    <property type="match status" value="1"/>
</dbReference>
<dbReference type="FunFam" id="3.30.70.20:FF:000035">
    <property type="entry name" value="Iron hydrogenase 1"/>
    <property type="match status" value="1"/>
</dbReference>
<dbReference type="GO" id="GO:0051539">
    <property type="term" value="F:4 iron, 4 sulfur cluster binding"/>
    <property type="evidence" value="ECO:0007669"/>
    <property type="project" value="UniProtKB-KW"/>
</dbReference>
<dbReference type="SUPFAM" id="SSF54862">
    <property type="entry name" value="4Fe-4S ferredoxins"/>
    <property type="match status" value="1"/>
</dbReference>
<feature type="domain" description="2Fe-2S ferredoxin-type" evidence="6">
    <location>
        <begin position="3"/>
        <end position="81"/>
    </location>
</feature>
<dbReference type="InterPro" id="IPR036010">
    <property type="entry name" value="2Fe-2S_ferredoxin-like_sf"/>
</dbReference>
<dbReference type="CDD" id="cd00207">
    <property type="entry name" value="fer2"/>
    <property type="match status" value="1"/>
</dbReference>
<dbReference type="InterPro" id="IPR017896">
    <property type="entry name" value="4Fe4S_Fe-S-bd"/>
</dbReference>
<dbReference type="GO" id="GO:0046872">
    <property type="term" value="F:metal ion binding"/>
    <property type="evidence" value="ECO:0007669"/>
    <property type="project" value="UniProtKB-KW"/>
</dbReference>
<dbReference type="PROSITE" id="PS00198">
    <property type="entry name" value="4FE4S_FER_1"/>
    <property type="match status" value="1"/>
</dbReference>
<dbReference type="Proteomes" id="UP000178449">
    <property type="component" value="Unassembled WGS sequence"/>
</dbReference>
<keyword evidence="2" id="KW-0479">Metal-binding</keyword>
<evidence type="ECO:0000256" key="3">
    <source>
        <dbReference type="ARBA" id="ARBA00022737"/>
    </source>
</evidence>
<dbReference type="InterPro" id="IPR006963">
    <property type="entry name" value="Mopterin_OxRdtase_4Fe-4S_dom"/>
</dbReference>
<dbReference type="InterPro" id="IPR036188">
    <property type="entry name" value="FAD/NAD-bd_sf"/>
</dbReference>
<dbReference type="Gene3D" id="3.10.20.740">
    <property type="match status" value="1"/>
</dbReference>
<proteinExistence type="predicted"/>
<dbReference type="InterPro" id="IPR001041">
    <property type="entry name" value="2Fe-2S_ferredoxin-type"/>
</dbReference>
<gene>
    <name evidence="9" type="ORF">A2527_09385</name>
</gene>
<evidence type="ECO:0000256" key="1">
    <source>
        <dbReference type="ARBA" id="ARBA00022485"/>
    </source>
</evidence>
<dbReference type="SUPFAM" id="SSF46548">
    <property type="entry name" value="alpha-helical ferredoxin"/>
    <property type="match status" value="1"/>
</dbReference>
<evidence type="ECO:0000259" key="8">
    <source>
        <dbReference type="PROSITE" id="PS51669"/>
    </source>
</evidence>
<comment type="caution">
    <text evidence="9">The sequence shown here is derived from an EMBL/GenBank/DDBJ whole genome shotgun (WGS) entry which is preliminary data.</text>
</comment>
<dbReference type="PANTHER" id="PTHR42783:SF3">
    <property type="entry name" value="GLUTAMATE SYNTHASE [NADPH] SMALL CHAIN-RELATED"/>
    <property type="match status" value="1"/>
</dbReference>
<accession>A0A1F6G7G4</accession>
<feature type="domain" description="4Fe-4S Mo/W bis-MGD-type" evidence="8">
    <location>
        <begin position="698"/>
        <end position="754"/>
    </location>
</feature>
<evidence type="ECO:0000256" key="2">
    <source>
        <dbReference type="ARBA" id="ARBA00022723"/>
    </source>
</evidence>
<dbReference type="Gene3D" id="3.50.50.60">
    <property type="entry name" value="FAD/NAD(P)-binding domain"/>
    <property type="match status" value="2"/>
</dbReference>
<dbReference type="Pfam" id="PF22117">
    <property type="entry name" value="Fer4_Nqo3"/>
    <property type="match status" value="1"/>
</dbReference>
<dbReference type="Pfam" id="PF14691">
    <property type="entry name" value="Fer4_20"/>
    <property type="match status" value="1"/>
</dbReference>
<dbReference type="STRING" id="1817772.A2527_09385"/>
<dbReference type="AlphaFoldDB" id="A0A1F6G7G4"/>
<dbReference type="GO" id="GO:0016491">
    <property type="term" value="F:oxidoreductase activity"/>
    <property type="evidence" value="ECO:0007669"/>
    <property type="project" value="InterPro"/>
</dbReference>
<keyword evidence="5" id="KW-0411">Iron-sulfur</keyword>
<evidence type="ECO:0008006" key="11">
    <source>
        <dbReference type="Google" id="ProtNLM"/>
    </source>
</evidence>
<dbReference type="SMART" id="SM00926">
    <property type="entry name" value="Molybdop_Fe4S4"/>
    <property type="match status" value="1"/>
</dbReference>
<dbReference type="InterPro" id="IPR054351">
    <property type="entry name" value="NADH_UbQ_OxRdtase_ferredoxin"/>
</dbReference>
<dbReference type="PROSITE" id="PS51085">
    <property type="entry name" value="2FE2S_FER_2"/>
    <property type="match status" value="1"/>
</dbReference>
<sequence>MSNSVKVTINGKEVQVGAGTTIRKACEDSGLKIPTFCYDDRLKPFSSCFLCVVEVEGARGMTPSCSTLVTEGMKIKTESQKVLDTRKTCLDLILSDHAGDCIAPCEATCPSNVDIQGYIAHVSQGNFAAATKLIKEQNPLPVVCGRICPHPCESQCRRALVDEPVAINPIKRFASEYELAHGPYVPPVGAETGKKVAIIGGGPAGLSAAYYLRQKGHAATIYEGLPHLGGMTRYGIPSFRLPWDLMDAEIKAITDLGVKVVHGQWLGKQLSIEGLKKSGYDAVLLAIGAHKSKAMWIDNEDSTGVLGGIDFLREVVLKNDTGVGPDSKVAVIGGGDTAMDCARVAIRLGAKVELLYRRSQEEMPALHHEQIETMEEGVRFRFLTAPLAVVADANKKVTGLKCVTMELGEPDASGRRRPVPVAGSEEVLEYTHIIAAIGQDPDVSCVDADSMRPEVTKWKTFVYDTSNMSTSTQGVFTAGDCAFGPDTVIRAISEGKQAAKAMDLYFSGAPVKLTRPYEITRGRVEDLNMADYAPRFVHAMRNKETTFEAPKRLANGGYAPINQGFSEMQVLAEASRCIECGCNARFNCDLRDQATIYGAHHHNLDGERRKYAEDKRHPFIKIEADKCITCGSCVRMCDEVRQISALTFVNRGFSTKITPNFGDPLQTVGCDSCGMCIDVCPTGAMAANVGKEVGPWFTVSKVTTCTACAKGCAIRVHVRDGKITKVESVVEDPINGGTICLDGRFSYQLLGQTQGLDSAQLASAKKAFAEAKSVAVLTTAATTLENLFAAYKLAQAKGGKLYYLSAVARPQSDRPHAKSAGKQNLSLLKKLGAQPWDNQAVDLLLAVGQDPGAHKANLVISLGVLAGAQIQLPLADPLKSKGTFLTESGDLAQLNSLLSEDQGFLILAQIGGLPGLNSLDQVRHALAQEVKELAGLTQLNGARLVPSGLAPLIADLAPDSRELAFTHYVATKGL</sequence>
<feature type="domain" description="4Fe-4S ferredoxin-type" evidence="7">
    <location>
        <begin position="657"/>
        <end position="690"/>
    </location>
</feature>
<dbReference type="PRINTS" id="PR00419">
    <property type="entry name" value="ADXRDTASE"/>
</dbReference>
<evidence type="ECO:0000256" key="4">
    <source>
        <dbReference type="ARBA" id="ARBA00023004"/>
    </source>
</evidence>
<evidence type="ECO:0000313" key="9">
    <source>
        <dbReference type="EMBL" id="OGG94055.1"/>
    </source>
</evidence>
<dbReference type="SUPFAM" id="SSF53706">
    <property type="entry name" value="Formate dehydrogenase/DMSO reductase, domains 1-3"/>
    <property type="match status" value="1"/>
</dbReference>
<evidence type="ECO:0000256" key="5">
    <source>
        <dbReference type="ARBA" id="ARBA00023014"/>
    </source>
</evidence>
<dbReference type="InterPro" id="IPR017900">
    <property type="entry name" value="4Fe4S_Fe_S_CS"/>
</dbReference>
<keyword evidence="3" id="KW-0677">Repeat</keyword>
<organism evidence="9 10">
    <name type="scientific">Candidatus Lambdaproteobacteria bacterium RIFOXYD2_FULL_50_16</name>
    <dbReference type="NCBI Taxonomy" id="1817772"/>
    <lineage>
        <taxon>Bacteria</taxon>
        <taxon>Pseudomonadati</taxon>
        <taxon>Pseudomonadota</taxon>
        <taxon>Candidatus Lambdaproteobacteria</taxon>
    </lineage>
</organism>
<keyword evidence="1" id="KW-0004">4Fe-4S</keyword>
<dbReference type="PROSITE" id="PS51669">
    <property type="entry name" value="4FE4S_MOW_BIS_MGD"/>
    <property type="match status" value="1"/>
</dbReference>
<dbReference type="Gene3D" id="3.30.200.210">
    <property type="match status" value="1"/>
</dbReference>
<dbReference type="PANTHER" id="PTHR42783">
    <property type="entry name" value="GLUTAMATE SYNTHASE [NADPH] SMALL CHAIN"/>
    <property type="match status" value="1"/>
</dbReference>
<dbReference type="Pfam" id="PF04879">
    <property type="entry name" value="Molybdop_Fe4S4"/>
    <property type="match status" value="1"/>
</dbReference>
<evidence type="ECO:0000259" key="6">
    <source>
        <dbReference type="PROSITE" id="PS51085"/>
    </source>
</evidence>
<name>A0A1F6G7G4_9PROT</name>
<keyword evidence="4" id="KW-0408">Iron</keyword>
<evidence type="ECO:0000313" key="10">
    <source>
        <dbReference type="Proteomes" id="UP000178449"/>
    </source>
</evidence>
<dbReference type="Gene3D" id="3.30.70.20">
    <property type="match status" value="1"/>
</dbReference>
<protein>
    <recommendedName>
        <fullName evidence="11">Molybdopterin oxidoreductase</fullName>
    </recommendedName>
</protein>
<dbReference type="SUPFAM" id="SSF51971">
    <property type="entry name" value="Nucleotide-binding domain"/>
    <property type="match status" value="1"/>
</dbReference>
<dbReference type="Pfam" id="PF07992">
    <property type="entry name" value="Pyr_redox_2"/>
    <property type="match status" value="1"/>
</dbReference>
<dbReference type="CDD" id="cd00368">
    <property type="entry name" value="Molybdopterin-Binding"/>
    <property type="match status" value="1"/>
</dbReference>
<dbReference type="InterPro" id="IPR028261">
    <property type="entry name" value="DPD_II"/>
</dbReference>